<protein>
    <submittedName>
        <fullName evidence="1">Putative secreted protein</fullName>
    </submittedName>
</protein>
<dbReference type="AlphaFoldDB" id="A0A2M4DLZ8"/>
<dbReference type="EMBL" id="GGFL01014404">
    <property type="protein sequence ID" value="MBW78582.1"/>
    <property type="molecule type" value="Transcribed_RNA"/>
</dbReference>
<proteinExistence type="predicted"/>
<accession>A0A2M4DLZ8</accession>
<evidence type="ECO:0000313" key="1">
    <source>
        <dbReference type="EMBL" id="MBW78582.1"/>
    </source>
</evidence>
<name>A0A2M4DLZ8_ANODA</name>
<organism evidence="1">
    <name type="scientific">Anopheles darlingi</name>
    <name type="common">Mosquito</name>
    <dbReference type="NCBI Taxonomy" id="43151"/>
    <lineage>
        <taxon>Eukaryota</taxon>
        <taxon>Metazoa</taxon>
        <taxon>Ecdysozoa</taxon>
        <taxon>Arthropoda</taxon>
        <taxon>Hexapoda</taxon>
        <taxon>Insecta</taxon>
        <taxon>Pterygota</taxon>
        <taxon>Neoptera</taxon>
        <taxon>Endopterygota</taxon>
        <taxon>Diptera</taxon>
        <taxon>Nematocera</taxon>
        <taxon>Culicoidea</taxon>
        <taxon>Culicidae</taxon>
        <taxon>Anophelinae</taxon>
        <taxon>Anopheles</taxon>
    </lineage>
</organism>
<reference evidence="1" key="1">
    <citation type="submission" date="2018-01" db="EMBL/GenBank/DDBJ databases">
        <title>An insight into the sialome of Amazonian anophelines.</title>
        <authorList>
            <person name="Ribeiro J.M."/>
            <person name="Scarpassa V."/>
            <person name="Calvo E."/>
        </authorList>
    </citation>
    <scope>NUCLEOTIDE SEQUENCE</scope>
</reference>
<sequence length="136" mass="14952">MKVIVRSGTSLRSLLAVLVDSARSDIFIIRSFTHRALVTTEWLATAICICSFPLTTGYKTGGYRNLESSVGHRKWNRKAIVPDPGVRFAIWQDSLLSHRPSAQVIAGTTRCSDRHGAGLDAARDRAHENACCSLIQ</sequence>